<reference evidence="1 2" key="1">
    <citation type="submission" date="2023-08" db="EMBL/GenBank/DDBJ databases">
        <title>Nocardioides seae sp. nov., a bacterium isolated from a soil.</title>
        <authorList>
            <person name="Wang X."/>
        </authorList>
    </citation>
    <scope>NUCLEOTIDE SEQUENCE [LARGE SCALE GENOMIC DNA]</scope>
    <source>
        <strain evidence="1 2">YZH12</strain>
    </source>
</reference>
<dbReference type="Proteomes" id="UP001268542">
    <property type="component" value="Unassembled WGS sequence"/>
</dbReference>
<gene>
    <name evidence="1" type="ORF">RDV89_02475</name>
</gene>
<keyword evidence="2" id="KW-1185">Reference proteome</keyword>
<sequence>MTILHWRPDLLAHAADLLALQRRALAGLDADLDAARPPWDWRSVAAEAARAQYGALDRDYLEHLAELTCVVSALDDAAAVIARAQQEVESALAAIRAHGWSVTLVGDTAIATPPPACDATGSGDALTGALVVEPLVAAVTASVRTARAADEALAAALRSVAHEQVTTTAVTADQAVLPPGLRGLRTAQLVELALADPEAVVPYLLHLEEHQRRAVGTEIADEIERLGAFGVVDTGGKGPEQVEVVPTDELEDHALALAGLAAAAERLGTDPVVASAVLHALGPEGFVAEQVVARPWATALSGVAGGAAALAGHQRAMRVVLAHGTAGVDASAEGRHVPGRASVDREWVDDLVAALDQEIAVPGSAPVTGHQVVAPLLGPEVPQPSAYLLTSVADAVLDKEAALVLAGHERVWDPLALSRDLDLGGPGLGADPLLPVLRSIAEHPVAAQELVNATTTGLFLEDPAAGVSAEHRDVFGASVDRLDYLLRLRAVEPGTQAESLAALADVLTTAATPDRPFAEAAVPALVDGDTDHRAPFVQAADRALGAVSEWPGGGRRDLPFPVADAVADIMSLYVHDVSVAMSPVDGLDGQNRAPLGWYAPDWGRLTVEPGHVENLLVGLGEHVGPSDQVRTALLGHAETGILRELDRAAGDPVRWEAAVHDVPTVYGSSLHASLDALGQGELRGALLRGDELDALRTDQADGDLSAALRTPGRFAVEATFAASSASLTAANAPAGGAAAGTIMALGERAALHLFPDPYAFDSSDQVRHEHVTTLARSQVAAEAVVHNAVYQTVPLEHLAAAVLPEGVDPFVVDGARVPMEELTATQVAYWLQVSSGVAAGTGPEALAVAEQPLAGWATAASRIDAASQR</sequence>
<organism evidence="1 2">
    <name type="scientific">Nocardioides imazamoxiresistens</name>
    <dbReference type="NCBI Taxonomy" id="3231893"/>
    <lineage>
        <taxon>Bacteria</taxon>
        <taxon>Bacillati</taxon>
        <taxon>Actinomycetota</taxon>
        <taxon>Actinomycetes</taxon>
        <taxon>Propionibacteriales</taxon>
        <taxon>Nocardioidaceae</taxon>
        <taxon>Nocardioides</taxon>
    </lineage>
</organism>
<protein>
    <submittedName>
        <fullName evidence="1">Uncharacterized protein</fullName>
    </submittedName>
</protein>
<name>A0ABU3PRR4_9ACTN</name>
<proteinExistence type="predicted"/>
<evidence type="ECO:0000313" key="1">
    <source>
        <dbReference type="EMBL" id="MDT9591916.1"/>
    </source>
</evidence>
<accession>A0ABU3PRR4</accession>
<comment type="caution">
    <text evidence="1">The sequence shown here is derived from an EMBL/GenBank/DDBJ whole genome shotgun (WGS) entry which is preliminary data.</text>
</comment>
<dbReference type="EMBL" id="JAVYII010000001">
    <property type="protein sequence ID" value="MDT9591916.1"/>
    <property type="molecule type" value="Genomic_DNA"/>
</dbReference>
<evidence type="ECO:0000313" key="2">
    <source>
        <dbReference type="Proteomes" id="UP001268542"/>
    </source>
</evidence>
<dbReference type="RefSeq" id="WP_315730993.1">
    <property type="nucleotide sequence ID" value="NZ_JAVYII010000001.1"/>
</dbReference>